<comment type="caution">
    <text evidence="2">The sequence shown here is derived from an EMBL/GenBank/DDBJ whole genome shotgun (WGS) entry which is preliminary data.</text>
</comment>
<name>A0A0V0RXB8_9BILA</name>
<sequence length="213" mass="23941">MDPGENNGNDVRWKRAAIGLTTTYAIGSNGQYCRLWRIANTGHTSKRSTSTGRRGISQLALSFAGQEKQQASYQQASKQTQSLIQTMIKVKLPQVQCDKSDDKIFHRWPVPPFGWLFSAPLSNNKINSQLLRHDYAKLNSPQKHVGVILLLLLLTASNLCPRLNFSVSGTSVSKYIRQWDKVVKAKSCQRPRRAAGRRRRLGADLAPTTEDYE</sequence>
<protein>
    <submittedName>
        <fullName evidence="2">Uncharacterized protein</fullName>
    </submittedName>
</protein>
<feature type="region of interest" description="Disordered" evidence="1">
    <location>
        <begin position="193"/>
        <end position="213"/>
    </location>
</feature>
<dbReference type="AlphaFoldDB" id="A0A0V0RXB8"/>
<evidence type="ECO:0000313" key="2">
    <source>
        <dbReference type="EMBL" id="KRX19116.1"/>
    </source>
</evidence>
<keyword evidence="3" id="KW-1185">Reference proteome</keyword>
<dbReference type="Proteomes" id="UP000054630">
    <property type="component" value="Unassembled WGS sequence"/>
</dbReference>
<accession>A0A0V0RXB8</accession>
<gene>
    <name evidence="2" type="ORF">T07_8249</name>
</gene>
<proteinExistence type="predicted"/>
<evidence type="ECO:0000313" key="3">
    <source>
        <dbReference type="Proteomes" id="UP000054630"/>
    </source>
</evidence>
<evidence type="ECO:0000256" key="1">
    <source>
        <dbReference type="SAM" id="MobiDB-lite"/>
    </source>
</evidence>
<organism evidence="2 3">
    <name type="scientific">Trichinella nelsoni</name>
    <dbReference type="NCBI Taxonomy" id="6336"/>
    <lineage>
        <taxon>Eukaryota</taxon>
        <taxon>Metazoa</taxon>
        <taxon>Ecdysozoa</taxon>
        <taxon>Nematoda</taxon>
        <taxon>Enoplea</taxon>
        <taxon>Dorylaimia</taxon>
        <taxon>Trichinellida</taxon>
        <taxon>Trichinellidae</taxon>
        <taxon>Trichinella</taxon>
    </lineage>
</organism>
<reference evidence="2 3" key="1">
    <citation type="submission" date="2015-01" db="EMBL/GenBank/DDBJ databases">
        <title>Evolution of Trichinella species and genotypes.</title>
        <authorList>
            <person name="Korhonen P.K."/>
            <person name="Edoardo P."/>
            <person name="Giuseppe L.R."/>
            <person name="Gasser R.B."/>
        </authorList>
    </citation>
    <scope>NUCLEOTIDE SEQUENCE [LARGE SCALE GENOMIC DNA]</scope>
    <source>
        <strain evidence="2">ISS37</strain>
    </source>
</reference>
<dbReference type="EMBL" id="JYDL01000063">
    <property type="protein sequence ID" value="KRX19116.1"/>
    <property type="molecule type" value="Genomic_DNA"/>
</dbReference>